<name>A0A937K4B2_9CLOT</name>
<feature type="compositionally biased region" description="Low complexity" evidence="1">
    <location>
        <begin position="35"/>
        <end position="62"/>
    </location>
</feature>
<feature type="domain" description="SCP" evidence="3">
    <location>
        <begin position="123"/>
        <end position="240"/>
    </location>
</feature>
<dbReference type="PANTHER" id="PTHR31157">
    <property type="entry name" value="SCP DOMAIN-CONTAINING PROTEIN"/>
    <property type="match status" value="1"/>
</dbReference>
<dbReference type="SUPFAM" id="SSF55797">
    <property type="entry name" value="PR-1-like"/>
    <property type="match status" value="1"/>
</dbReference>
<feature type="compositionally biased region" description="Polar residues" evidence="1">
    <location>
        <begin position="63"/>
        <end position="73"/>
    </location>
</feature>
<dbReference type="PANTHER" id="PTHR31157:SF1">
    <property type="entry name" value="SCP DOMAIN-CONTAINING PROTEIN"/>
    <property type="match status" value="1"/>
</dbReference>
<dbReference type="Pfam" id="PF00188">
    <property type="entry name" value="CAP"/>
    <property type="match status" value="1"/>
</dbReference>
<feature type="compositionally biased region" description="Low complexity" evidence="1">
    <location>
        <begin position="74"/>
        <end position="93"/>
    </location>
</feature>
<reference evidence="4" key="1">
    <citation type="submission" date="2021-01" db="EMBL/GenBank/DDBJ databases">
        <title>Genome public.</title>
        <authorList>
            <person name="Liu C."/>
            <person name="Sun Q."/>
        </authorList>
    </citation>
    <scope>NUCLEOTIDE SEQUENCE</scope>
    <source>
        <strain evidence="4">YIM B02565</strain>
    </source>
</reference>
<evidence type="ECO:0000256" key="2">
    <source>
        <dbReference type="SAM" id="SignalP"/>
    </source>
</evidence>
<evidence type="ECO:0000313" key="4">
    <source>
        <dbReference type="EMBL" id="MBL4932472.1"/>
    </source>
</evidence>
<evidence type="ECO:0000256" key="1">
    <source>
        <dbReference type="SAM" id="MobiDB-lite"/>
    </source>
</evidence>
<keyword evidence="4" id="KW-0645">Protease</keyword>
<keyword evidence="2" id="KW-0732">Signal</keyword>
<dbReference type="InterPro" id="IPR014044">
    <property type="entry name" value="CAP_dom"/>
</dbReference>
<feature type="chain" id="PRO_5039150084" evidence="2">
    <location>
        <begin position="21"/>
        <end position="244"/>
    </location>
</feature>
<dbReference type="GO" id="GO:0006508">
    <property type="term" value="P:proteolysis"/>
    <property type="evidence" value="ECO:0007669"/>
    <property type="project" value="UniProtKB-KW"/>
</dbReference>
<dbReference type="InterPro" id="IPR035940">
    <property type="entry name" value="CAP_sf"/>
</dbReference>
<dbReference type="AlphaFoldDB" id="A0A937K4B2"/>
<proteinExistence type="predicted"/>
<keyword evidence="5" id="KW-1185">Reference proteome</keyword>
<gene>
    <name evidence="4" type="ORF">JK634_11685</name>
</gene>
<evidence type="ECO:0000259" key="3">
    <source>
        <dbReference type="Pfam" id="PF00188"/>
    </source>
</evidence>
<dbReference type="Gene3D" id="3.40.33.10">
    <property type="entry name" value="CAP"/>
    <property type="match status" value="1"/>
</dbReference>
<dbReference type="GO" id="GO:0008233">
    <property type="term" value="F:peptidase activity"/>
    <property type="evidence" value="ECO:0007669"/>
    <property type="project" value="UniProtKB-KW"/>
</dbReference>
<keyword evidence="4" id="KW-0378">Hydrolase</keyword>
<dbReference type="CDD" id="cd05379">
    <property type="entry name" value="CAP_bacterial"/>
    <property type="match status" value="1"/>
</dbReference>
<dbReference type="RefSeq" id="WP_202767827.1">
    <property type="nucleotide sequence ID" value="NZ_JAESWA010000022.1"/>
</dbReference>
<accession>A0A937K4B2</accession>
<feature type="region of interest" description="Disordered" evidence="1">
    <location>
        <begin position="24"/>
        <end position="117"/>
    </location>
</feature>
<dbReference type="PROSITE" id="PS51257">
    <property type="entry name" value="PROKAR_LIPOPROTEIN"/>
    <property type="match status" value="1"/>
</dbReference>
<dbReference type="EMBL" id="JAESWA010000022">
    <property type="protein sequence ID" value="MBL4932472.1"/>
    <property type="molecule type" value="Genomic_DNA"/>
</dbReference>
<feature type="compositionally biased region" description="Polar residues" evidence="1">
    <location>
        <begin position="94"/>
        <end position="112"/>
    </location>
</feature>
<organism evidence="4 5">
    <name type="scientific">Clostridium paridis</name>
    <dbReference type="NCBI Taxonomy" id="2803863"/>
    <lineage>
        <taxon>Bacteria</taxon>
        <taxon>Bacillati</taxon>
        <taxon>Bacillota</taxon>
        <taxon>Clostridia</taxon>
        <taxon>Eubacteriales</taxon>
        <taxon>Clostridiaceae</taxon>
        <taxon>Clostridium</taxon>
    </lineage>
</organism>
<sequence length="244" mass="26103">MKKFISVILSFSILSFTVIGCQKGTSPIKPQVVPNQSGGNDTTGDTTGTTGEQNNTNGTLNQPNTNPGDGNVQNTNPPNSNNNPKPPTNNNIPEGTNPSGSPNTPNSGNPGVTTGDVVNDILTNTNAERTKQGLQPLKLNAGVSKLAAMKARDMYDKNYFSHTSPTYGDPGQMLTNNGFKYATMGENIYTSTGMTPNGAYTVTQWMNSPGHRANILNSAFKEIGIGIYYSNGRYYATQMFYTPQ</sequence>
<protein>
    <submittedName>
        <fullName evidence="4">Serine protease</fullName>
    </submittedName>
</protein>
<feature type="signal peptide" evidence="2">
    <location>
        <begin position="1"/>
        <end position="20"/>
    </location>
</feature>
<dbReference type="Proteomes" id="UP000623681">
    <property type="component" value="Unassembled WGS sequence"/>
</dbReference>
<evidence type="ECO:0000313" key="5">
    <source>
        <dbReference type="Proteomes" id="UP000623681"/>
    </source>
</evidence>
<comment type="caution">
    <text evidence="4">The sequence shown here is derived from an EMBL/GenBank/DDBJ whole genome shotgun (WGS) entry which is preliminary data.</text>
</comment>